<sequence>MKVQLTGTRKFSELLLLTEIQHVAGYEELASQGWVDIVPNKGTFVLLPEKKNSHNKSTVHGIDHVRDYPKRAGFPFQPSLNLASTQEFQAVLMVLMMGVPIYVYILHINFHGGIVLL</sequence>
<evidence type="ECO:0000313" key="2">
    <source>
        <dbReference type="EMBL" id="WXA13272.1"/>
    </source>
</evidence>
<protein>
    <submittedName>
        <fullName evidence="2">Uncharacterized protein</fullName>
    </submittedName>
</protein>
<reference evidence="2" key="1">
    <citation type="submission" date="2023-10" db="EMBL/GenBank/DDBJ databases">
        <title>Culture-based analysis of two novel bacteria associated with mangrove crab gills.</title>
        <authorList>
            <person name="Yang X."/>
            <person name="Garuglieri E."/>
            <person name="Van Goethem M.W."/>
            <person name="Fusi M."/>
            <person name="Marasco R."/>
            <person name="Daffonchio D.G."/>
        </authorList>
    </citation>
    <scope>NUCLEOTIDE SEQUENCE</scope>
    <source>
        <strain evidence="2">UG2-1</strain>
    </source>
</reference>
<gene>
    <name evidence="2" type="ORF">R3L15_00005</name>
</gene>
<name>A0AAU6P6V3_9FLAO</name>
<dbReference type="RefSeq" id="WP_338732469.1">
    <property type="nucleotide sequence ID" value="NZ_CP136925.1"/>
</dbReference>
<accession>A0AAU6P6V3</accession>
<dbReference type="KEGG" id="mcaa:R3L15_00005"/>
<keyword evidence="1" id="KW-1133">Transmembrane helix</keyword>
<keyword evidence="1" id="KW-0472">Membrane</keyword>
<keyword evidence="1" id="KW-0812">Transmembrane</keyword>
<feature type="transmembrane region" description="Helical" evidence="1">
    <location>
        <begin position="90"/>
        <end position="110"/>
    </location>
</feature>
<proteinExistence type="predicted"/>
<dbReference type="AlphaFoldDB" id="A0AAU6P6V3"/>
<evidence type="ECO:0000256" key="1">
    <source>
        <dbReference type="SAM" id="Phobius"/>
    </source>
</evidence>
<organism evidence="2">
    <name type="scientific">Mangrovimonas cancribranchiae</name>
    <dbReference type="NCBI Taxonomy" id="3080055"/>
    <lineage>
        <taxon>Bacteria</taxon>
        <taxon>Pseudomonadati</taxon>
        <taxon>Bacteroidota</taxon>
        <taxon>Flavobacteriia</taxon>
        <taxon>Flavobacteriales</taxon>
        <taxon>Flavobacteriaceae</taxon>
        <taxon>Mangrovimonas</taxon>
    </lineage>
</organism>
<dbReference type="EMBL" id="CP136925">
    <property type="protein sequence ID" value="WXA13272.1"/>
    <property type="molecule type" value="Genomic_DNA"/>
</dbReference>